<dbReference type="SUPFAM" id="SSF47203">
    <property type="entry name" value="Acyl-CoA dehydrogenase C-terminal domain-like"/>
    <property type="match status" value="1"/>
</dbReference>
<dbReference type="PROSITE" id="PS00073">
    <property type="entry name" value="ACYL_COA_DH_2"/>
    <property type="match status" value="1"/>
</dbReference>
<dbReference type="Pfam" id="PF02771">
    <property type="entry name" value="Acyl-CoA_dh_N"/>
    <property type="match status" value="1"/>
</dbReference>
<dbReference type="InterPro" id="IPR013786">
    <property type="entry name" value="AcylCoA_DH/ox_N"/>
</dbReference>
<evidence type="ECO:0000256" key="1">
    <source>
        <dbReference type="ARBA" id="ARBA00001974"/>
    </source>
</evidence>
<dbReference type="PANTHER" id="PTHR43884">
    <property type="entry name" value="ACYL-COA DEHYDROGENASE"/>
    <property type="match status" value="1"/>
</dbReference>
<dbReference type="InterPro" id="IPR006091">
    <property type="entry name" value="Acyl-CoA_Oxase/DH_mid-dom"/>
</dbReference>
<evidence type="ECO:0000256" key="3">
    <source>
        <dbReference type="ARBA" id="ARBA00022630"/>
    </source>
</evidence>
<evidence type="ECO:0000259" key="7">
    <source>
        <dbReference type="Pfam" id="PF02770"/>
    </source>
</evidence>
<dbReference type="Gene3D" id="1.10.540.10">
    <property type="entry name" value="Acyl-CoA dehydrogenase/oxidase, N-terminal domain"/>
    <property type="match status" value="1"/>
</dbReference>
<dbReference type="PANTHER" id="PTHR43884:SF12">
    <property type="entry name" value="ISOVALERYL-COA DEHYDROGENASE, MITOCHONDRIAL-RELATED"/>
    <property type="match status" value="1"/>
</dbReference>
<dbReference type="EMBL" id="JBITGY010000005">
    <property type="protein sequence ID" value="MFI6499670.1"/>
    <property type="molecule type" value="Genomic_DNA"/>
</dbReference>
<dbReference type="InterPro" id="IPR036250">
    <property type="entry name" value="AcylCo_DH-like_C"/>
</dbReference>
<keyword evidence="3 5" id="KW-0285">Flavoprotein</keyword>
<keyword evidence="10" id="KW-1185">Reference proteome</keyword>
<feature type="domain" description="Acyl-CoA oxidase/dehydrogenase middle" evidence="7">
    <location>
        <begin position="116"/>
        <end position="209"/>
    </location>
</feature>
<dbReference type="Pfam" id="PF02770">
    <property type="entry name" value="Acyl-CoA_dh_M"/>
    <property type="match status" value="1"/>
</dbReference>
<dbReference type="InterPro" id="IPR006089">
    <property type="entry name" value="Acyl-CoA_DH_CS"/>
</dbReference>
<evidence type="ECO:0000256" key="5">
    <source>
        <dbReference type="RuleBase" id="RU362125"/>
    </source>
</evidence>
<dbReference type="GO" id="GO:0016491">
    <property type="term" value="F:oxidoreductase activity"/>
    <property type="evidence" value="ECO:0007669"/>
    <property type="project" value="UniProtKB-KW"/>
</dbReference>
<dbReference type="InterPro" id="IPR046373">
    <property type="entry name" value="Acyl-CoA_Oxase/DH_mid-dom_sf"/>
</dbReference>
<dbReference type="EC" id="1.-.-.-" evidence="9"/>
<name>A0ABW7YVN8_9ACTN</name>
<protein>
    <submittedName>
        <fullName evidence="9">Acyl-CoA dehydrogenase family protein</fullName>
        <ecNumber evidence="9">1.-.-.-</ecNumber>
    </submittedName>
</protein>
<reference evidence="9 10" key="1">
    <citation type="submission" date="2024-10" db="EMBL/GenBank/DDBJ databases">
        <title>The Natural Products Discovery Center: Release of the First 8490 Sequenced Strains for Exploring Actinobacteria Biosynthetic Diversity.</title>
        <authorList>
            <person name="Kalkreuter E."/>
            <person name="Kautsar S.A."/>
            <person name="Yang D."/>
            <person name="Bader C.D."/>
            <person name="Teijaro C.N."/>
            <person name="Fluegel L."/>
            <person name="Davis C.M."/>
            <person name="Simpson J.R."/>
            <person name="Lauterbach L."/>
            <person name="Steele A.D."/>
            <person name="Gui C."/>
            <person name="Meng S."/>
            <person name="Li G."/>
            <person name="Viehrig K."/>
            <person name="Ye F."/>
            <person name="Su P."/>
            <person name="Kiefer A.F."/>
            <person name="Nichols A."/>
            <person name="Cepeda A.J."/>
            <person name="Yan W."/>
            <person name="Fan B."/>
            <person name="Jiang Y."/>
            <person name="Adhikari A."/>
            <person name="Zheng C.-J."/>
            <person name="Schuster L."/>
            <person name="Cowan T.M."/>
            <person name="Smanski M.J."/>
            <person name="Chevrette M.G."/>
            <person name="De Carvalho L.P.S."/>
            <person name="Shen B."/>
        </authorList>
    </citation>
    <scope>NUCLEOTIDE SEQUENCE [LARGE SCALE GENOMIC DNA]</scope>
    <source>
        <strain evidence="9 10">NPDC050545</strain>
    </source>
</reference>
<keyword evidence="4 5" id="KW-0274">FAD</keyword>
<comment type="caution">
    <text evidence="9">The sequence shown here is derived from an EMBL/GenBank/DDBJ whole genome shotgun (WGS) entry which is preliminary data.</text>
</comment>
<dbReference type="RefSeq" id="WP_397083122.1">
    <property type="nucleotide sequence ID" value="NZ_JBITGY010000005.1"/>
</dbReference>
<accession>A0ABW7YVN8</accession>
<feature type="domain" description="Acyl-CoA dehydrogenase/oxidase N-terminal" evidence="8">
    <location>
        <begin position="5"/>
        <end position="108"/>
    </location>
</feature>
<dbReference type="InterPro" id="IPR009075">
    <property type="entry name" value="AcylCo_DH/oxidase_C"/>
</dbReference>
<dbReference type="InterPro" id="IPR037069">
    <property type="entry name" value="AcylCoA_DH/ox_N_sf"/>
</dbReference>
<feature type="domain" description="Acyl-CoA dehydrogenase/oxidase C-terminal" evidence="6">
    <location>
        <begin position="220"/>
        <end position="378"/>
    </location>
</feature>
<dbReference type="Gene3D" id="2.40.110.10">
    <property type="entry name" value="Butyryl-CoA Dehydrogenase, subunit A, domain 2"/>
    <property type="match status" value="1"/>
</dbReference>
<evidence type="ECO:0000259" key="8">
    <source>
        <dbReference type="Pfam" id="PF02771"/>
    </source>
</evidence>
<evidence type="ECO:0000259" key="6">
    <source>
        <dbReference type="Pfam" id="PF00441"/>
    </source>
</evidence>
<keyword evidence="5 9" id="KW-0560">Oxidoreductase</keyword>
<comment type="cofactor">
    <cofactor evidence="1 5">
        <name>FAD</name>
        <dbReference type="ChEBI" id="CHEBI:57692"/>
    </cofactor>
</comment>
<proteinExistence type="inferred from homology"/>
<evidence type="ECO:0000313" key="10">
    <source>
        <dbReference type="Proteomes" id="UP001612741"/>
    </source>
</evidence>
<dbReference type="Proteomes" id="UP001612741">
    <property type="component" value="Unassembled WGS sequence"/>
</dbReference>
<dbReference type="InterPro" id="IPR009100">
    <property type="entry name" value="AcylCoA_DH/oxidase_NM_dom_sf"/>
</dbReference>
<organism evidence="9 10">
    <name type="scientific">Nonomuraea typhae</name>
    <dbReference type="NCBI Taxonomy" id="2603600"/>
    <lineage>
        <taxon>Bacteria</taxon>
        <taxon>Bacillati</taxon>
        <taxon>Actinomycetota</taxon>
        <taxon>Actinomycetes</taxon>
        <taxon>Streptosporangiales</taxon>
        <taxon>Streptosporangiaceae</taxon>
        <taxon>Nonomuraea</taxon>
    </lineage>
</organism>
<evidence type="ECO:0000256" key="2">
    <source>
        <dbReference type="ARBA" id="ARBA00009347"/>
    </source>
</evidence>
<gene>
    <name evidence="9" type="ORF">ACIBG2_19940</name>
</gene>
<evidence type="ECO:0000313" key="9">
    <source>
        <dbReference type="EMBL" id="MFI6499670.1"/>
    </source>
</evidence>
<dbReference type="Gene3D" id="1.20.140.10">
    <property type="entry name" value="Butyryl-CoA Dehydrogenase, subunit A, domain 3"/>
    <property type="match status" value="1"/>
</dbReference>
<comment type="similarity">
    <text evidence="2 5">Belongs to the acyl-CoA dehydrogenase family.</text>
</comment>
<dbReference type="Pfam" id="PF00441">
    <property type="entry name" value="Acyl-CoA_dh_1"/>
    <property type="match status" value="1"/>
</dbReference>
<dbReference type="SUPFAM" id="SSF56645">
    <property type="entry name" value="Acyl-CoA dehydrogenase NM domain-like"/>
    <property type="match status" value="1"/>
</dbReference>
<sequence length="388" mass="42188">MKQPEYLRTVQGFARRELLGKDAYLDSLAEAPLPLYERFAETGLANWWLPKESGGLGLSLEESVRITAELAYADAGVAFTLFVPVLTTSMVSWYGSAELKERHLNPLVNRGYAATLGSEHEAGSELARITTFARKEGDGARQIVLDGQKAFSTNTDFADFLVVIARDRDDPAGYLAVLVPRGTPGVTIDKRWDVIGLRASATYQVSLSGVRVPAGNVLRGNGLRLLEIGLNASRILIATTALGIARRIRDVCMEYGKAKQVKGAPLASNAVFAARLGQFEMQIEVMANQCLAAARAYDEVAARPDAAGEWLRTGTLKQALTTKMFCGQTGWQIASTASEMFGGVGYTHDSVIGKLVRDMRYISIVEGGDDVLRELVFSRYVVPVSKRS</sequence>
<dbReference type="PIRSF" id="PIRSF016578">
    <property type="entry name" value="HsaA"/>
    <property type="match status" value="1"/>
</dbReference>
<evidence type="ECO:0000256" key="4">
    <source>
        <dbReference type="ARBA" id="ARBA00022827"/>
    </source>
</evidence>